<dbReference type="PANTHER" id="PTHR35191:SF1">
    <property type="entry name" value="PROPHAGE SIDE TAIL FIBER PROTEIN HOMOLOG STFQ-RELATED"/>
    <property type="match status" value="1"/>
</dbReference>
<dbReference type="EMBL" id="WNDQ01000017">
    <property type="protein sequence ID" value="KAF1021884.1"/>
    <property type="molecule type" value="Genomic_DNA"/>
</dbReference>
<proteinExistence type="predicted"/>
<dbReference type="InterPro" id="IPR037053">
    <property type="entry name" value="Phage_tail_collar_dom_sf"/>
</dbReference>
<dbReference type="Gene3D" id="3.90.1340.10">
    <property type="entry name" value="Phage tail collar domain"/>
    <property type="match status" value="1"/>
</dbReference>
<comment type="caution">
    <text evidence="4">The sequence shown here is derived from an EMBL/GenBank/DDBJ whole genome shotgun (WGS) entry which is preliminary data.</text>
</comment>
<evidence type="ECO:0000256" key="1">
    <source>
        <dbReference type="SAM" id="MobiDB-lite"/>
    </source>
</evidence>
<organism evidence="4 5">
    <name type="scientific">Paracidovorax wautersii</name>
    <dbReference type="NCBI Taxonomy" id="1177982"/>
    <lineage>
        <taxon>Bacteria</taxon>
        <taxon>Pseudomonadati</taxon>
        <taxon>Pseudomonadota</taxon>
        <taxon>Betaproteobacteria</taxon>
        <taxon>Burkholderiales</taxon>
        <taxon>Comamonadaceae</taxon>
        <taxon>Paracidovorax</taxon>
    </lineage>
</organism>
<evidence type="ECO:0000259" key="2">
    <source>
        <dbReference type="Pfam" id="PF07484"/>
    </source>
</evidence>
<dbReference type="Pfam" id="PF12571">
    <property type="entry name" value="Phage_tail_fib"/>
    <property type="match status" value="1"/>
</dbReference>
<dbReference type="InterPro" id="IPR051934">
    <property type="entry name" value="Phage_Tail_Fiber_Structural"/>
</dbReference>
<name>A0A7V8FPQ7_9BURK</name>
<dbReference type="AlphaFoldDB" id="A0A7V8FPQ7"/>
<sequence>MAFSSIHTTAGLREIARAQATGSTITLVSMVLGDGGGNSVDPSVDMTQLVRERWRGAINRIYQSPDDETQYIAEAVVPADDGGWWIREGGLIDSNGNLYTVCNLPDSYKPLPTEGTASDITQRIVFQPGNAQTVALQIDPNVTIATLGWVTNYATAANIIPGGTTGQLLKKHSNADGDTEWGDPDDIEVTVDTIEEAQTLADGQTIVDLTVTTTRGLALYADGVRLRADQWTKDPDLSTRLTLAAAWPAGTKLIAAQNEPTGNAPDPLVRSKNLSDLDNAATARTNLGVYSKAESDRAGPIGMPSHWPTANIPTGWLIRNGAAISRTAYAALFAVLGTTYGAGDGFNTFNLPDDRALFDGNADLGRGKDTAMAVGTTLDSQNKAHTHTGTTESAGDHFHNVRRGSTNAQGNASQSGEEISTSSRFMTSFNTDSAGSHSHSFTTASSGGTHARPNTRAYVPIIRAL</sequence>
<dbReference type="SUPFAM" id="SSF88874">
    <property type="entry name" value="Receptor-binding domain of short tail fibre protein gp12"/>
    <property type="match status" value="1"/>
</dbReference>
<dbReference type="Proteomes" id="UP000461670">
    <property type="component" value="Unassembled WGS sequence"/>
</dbReference>
<dbReference type="PANTHER" id="PTHR35191">
    <property type="entry name" value="PROPHAGE SIDE TAIL FIBER PROTEIN HOMOLOG STFQ-RELATED"/>
    <property type="match status" value="1"/>
</dbReference>
<reference evidence="5" key="1">
    <citation type="journal article" date="2020" name="MBio">
        <title>Horizontal gene transfer to a defensive symbiont with a reduced genome amongst a multipartite beetle microbiome.</title>
        <authorList>
            <person name="Waterworth S.C."/>
            <person name="Florez L.V."/>
            <person name="Rees E.R."/>
            <person name="Hertweck C."/>
            <person name="Kaltenpoth M."/>
            <person name="Kwan J.C."/>
        </authorList>
    </citation>
    <scope>NUCLEOTIDE SEQUENCE [LARGE SCALE GENOMIC DNA]</scope>
</reference>
<gene>
    <name evidence="4" type="ORF">GAK30_01573</name>
</gene>
<feature type="region of interest" description="Disordered" evidence="1">
    <location>
        <begin position="382"/>
        <end position="453"/>
    </location>
</feature>
<evidence type="ECO:0000313" key="5">
    <source>
        <dbReference type="Proteomes" id="UP000461670"/>
    </source>
</evidence>
<accession>A0A7V8FPQ7</accession>
<dbReference type="Pfam" id="PF07484">
    <property type="entry name" value="Collar"/>
    <property type="match status" value="1"/>
</dbReference>
<feature type="compositionally biased region" description="Polar residues" evidence="1">
    <location>
        <begin position="403"/>
        <end position="448"/>
    </location>
</feature>
<evidence type="ECO:0008006" key="6">
    <source>
        <dbReference type="Google" id="ProtNLM"/>
    </source>
</evidence>
<evidence type="ECO:0000259" key="3">
    <source>
        <dbReference type="Pfam" id="PF12571"/>
    </source>
</evidence>
<dbReference type="InterPro" id="IPR011083">
    <property type="entry name" value="Phage_tail_collar_dom"/>
</dbReference>
<feature type="compositionally biased region" description="Polar residues" evidence="1">
    <location>
        <begin position="382"/>
        <end position="393"/>
    </location>
</feature>
<feature type="domain" description="Phage tail collar" evidence="2">
    <location>
        <begin position="302"/>
        <end position="358"/>
    </location>
</feature>
<dbReference type="InterPro" id="IPR022225">
    <property type="entry name" value="Phage_tail_fibre_N"/>
</dbReference>
<feature type="domain" description="Phage tail fibre protein N-terminal" evidence="3">
    <location>
        <begin position="2"/>
        <end position="146"/>
    </location>
</feature>
<protein>
    <recommendedName>
        <fullName evidence="6">Phage Tail Collar Domain</fullName>
    </recommendedName>
</protein>
<evidence type="ECO:0000313" key="4">
    <source>
        <dbReference type="EMBL" id="KAF1021884.1"/>
    </source>
</evidence>